<evidence type="ECO:0000256" key="1">
    <source>
        <dbReference type="SAM" id="Coils"/>
    </source>
</evidence>
<protein>
    <submittedName>
        <fullName evidence="3">Uncharacterized protein</fullName>
    </submittedName>
</protein>
<evidence type="ECO:0000313" key="3">
    <source>
        <dbReference type="EMBL" id="MFD2968606.1"/>
    </source>
</evidence>
<dbReference type="RefSeq" id="WP_320185271.1">
    <property type="nucleotide sequence ID" value="NZ_CP138332.1"/>
</dbReference>
<keyword evidence="1" id="KW-0175">Coiled coil</keyword>
<organism evidence="3 4">
    <name type="scientific">Sphingobacterium bambusae</name>
    <dbReference type="NCBI Taxonomy" id="662858"/>
    <lineage>
        <taxon>Bacteria</taxon>
        <taxon>Pseudomonadati</taxon>
        <taxon>Bacteroidota</taxon>
        <taxon>Sphingobacteriia</taxon>
        <taxon>Sphingobacteriales</taxon>
        <taxon>Sphingobacteriaceae</taxon>
        <taxon>Sphingobacterium</taxon>
    </lineage>
</organism>
<dbReference type="EMBL" id="JBHUPB010000009">
    <property type="protein sequence ID" value="MFD2968606.1"/>
    <property type="molecule type" value="Genomic_DNA"/>
</dbReference>
<feature type="coiled-coil region" evidence="1">
    <location>
        <begin position="61"/>
        <end position="88"/>
    </location>
</feature>
<comment type="caution">
    <text evidence="3">The sequence shown here is derived from an EMBL/GenBank/DDBJ whole genome shotgun (WGS) entry which is preliminary data.</text>
</comment>
<evidence type="ECO:0000313" key="4">
    <source>
        <dbReference type="Proteomes" id="UP001597525"/>
    </source>
</evidence>
<feature type="region of interest" description="Disordered" evidence="2">
    <location>
        <begin position="14"/>
        <end position="51"/>
    </location>
</feature>
<sequence length="370" mass="41568">MGILDFFKKRKQEEFAEPKSEHVEKVEDTLASPNADDNERPTAGNTFKVPVDAVPAEHIDLDTVETIREEHKQQADSTEETLDGLDKEVIMPYAEKADQAVEEAAAAAEESTNVPEAPVEELEKIDEAETDDRNPNDVAYLGNLAHTAVIDQLLRVPREERNDEWVGNFLTHVGTASFVCGDPQVIQGPDNFPYFQLFIPEANKPFQCYVLDHMLDDFLLDNGLGVALEPKAGEVEWVLSYGDLLHYSVHRTFAIPSDHLFGRGGEGDETITADEQVLVGAPSELILPLKARGVIREFLKAQGIQEPKVCLMDRSTYGKGQDLVFNLTPWQFETEAHYRAVMQALGWFLPRYYSYTGAEERTFQSHFLPL</sequence>
<keyword evidence="4" id="KW-1185">Reference proteome</keyword>
<name>A0ABW6BKT6_9SPHI</name>
<accession>A0ABW6BKT6</accession>
<proteinExistence type="predicted"/>
<reference evidence="4" key="1">
    <citation type="journal article" date="2019" name="Int. J. Syst. Evol. Microbiol.">
        <title>The Global Catalogue of Microorganisms (GCM) 10K type strain sequencing project: providing services to taxonomists for standard genome sequencing and annotation.</title>
        <authorList>
            <consortium name="The Broad Institute Genomics Platform"/>
            <consortium name="The Broad Institute Genome Sequencing Center for Infectious Disease"/>
            <person name="Wu L."/>
            <person name="Ma J."/>
        </authorList>
    </citation>
    <scope>NUCLEOTIDE SEQUENCE [LARGE SCALE GENOMIC DNA]</scope>
    <source>
        <strain evidence="4">KCTC 22814</strain>
    </source>
</reference>
<feature type="compositionally biased region" description="Basic and acidic residues" evidence="2">
    <location>
        <begin position="14"/>
        <end position="28"/>
    </location>
</feature>
<gene>
    <name evidence="3" type="ORF">ACFS7Y_14495</name>
</gene>
<evidence type="ECO:0000256" key="2">
    <source>
        <dbReference type="SAM" id="MobiDB-lite"/>
    </source>
</evidence>
<dbReference type="Proteomes" id="UP001597525">
    <property type="component" value="Unassembled WGS sequence"/>
</dbReference>